<organism evidence="1 2">
    <name type="scientific">Wickerhamomyces ciferrii (strain ATCC 14091 / BCRC 22168 / CBS 111 / JCM 3599 / NBRC 0793 / NRRL Y-1031 F-60-10)</name>
    <name type="common">Yeast</name>
    <name type="synonym">Pichia ciferrii</name>
    <dbReference type="NCBI Taxonomy" id="1206466"/>
    <lineage>
        <taxon>Eukaryota</taxon>
        <taxon>Fungi</taxon>
        <taxon>Dikarya</taxon>
        <taxon>Ascomycota</taxon>
        <taxon>Saccharomycotina</taxon>
        <taxon>Saccharomycetes</taxon>
        <taxon>Phaffomycetales</taxon>
        <taxon>Wickerhamomycetaceae</taxon>
        <taxon>Wickerhamomyces</taxon>
    </lineage>
</organism>
<dbReference type="Proteomes" id="UP000009328">
    <property type="component" value="Unassembled WGS sequence"/>
</dbReference>
<comment type="caution">
    <text evidence="1">The sequence shown here is derived from an EMBL/GenBank/DDBJ whole genome shotgun (WGS) entry which is preliminary data.</text>
</comment>
<keyword evidence="2" id="KW-1185">Reference proteome</keyword>
<reference evidence="1 2" key="1">
    <citation type="journal article" date="2012" name="Eukaryot. Cell">
        <title>Draft genome sequence of Wickerhamomyces ciferrii NRRL Y-1031 F-60-10.</title>
        <authorList>
            <person name="Schneider J."/>
            <person name="Andrea H."/>
            <person name="Blom J."/>
            <person name="Jaenicke S."/>
            <person name="Ruckert C."/>
            <person name="Schorsch C."/>
            <person name="Szczepanowski R."/>
            <person name="Farwick M."/>
            <person name="Goesmann A."/>
            <person name="Puhler A."/>
            <person name="Schaffer S."/>
            <person name="Tauch A."/>
            <person name="Kohler T."/>
            <person name="Brinkrolf K."/>
        </authorList>
    </citation>
    <scope>NUCLEOTIDE SEQUENCE [LARGE SCALE GENOMIC DNA]</scope>
    <source>
        <strain evidence="2">ATCC 14091 / BCRC 22168 / CBS 111 / JCM 3599 / NBRC 0793 / NRRL Y-1031 F-60-10</strain>
    </source>
</reference>
<name>K0KQI0_WICCF</name>
<dbReference type="EMBL" id="CAIF01000187">
    <property type="protein sequence ID" value="CCH45291.1"/>
    <property type="molecule type" value="Genomic_DNA"/>
</dbReference>
<accession>K0KQI0</accession>
<dbReference type="InParanoid" id="K0KQI0"/>
<sequence>MLYHMDGQDEFNISERLEMRGFGHFSWGGNSNIFPQTGYHFELMPLIRLIKFIKSKKRSKLDHIKSKQELDDMNLLLTAEEIKGLGENSDLLFANLNVEPFKSRHFDLYRNQSYKARCALLSGRKFCHGKDIIENLINFFTNISISNKNSSNSSIMFLSINNRKMKELPLFRSDPEKLMTKLNIVVLKSASEKNN</sequence>
<evidence type="ECO:0000313" key="1">
    <source>
        <dbReference type="EMBL" id="CCH45291.1"/>
    </source>
</evidence>
<dbReference type="HOGENOM" id="CLU_1397320_0_0_1"/>
<gene>
    <name evidence="1" type="ORF">BN7_4873</name>
</gene>
<evidence type="ECO:0000313" key="2">
    <source>
        <dbReference type="Proteomes" id="UP000009328"/>
    </source>
</evidence>
<dbReference type="AlphaFoldDB" id="K0KQI0"/>
<proteinExistence type="predicted"/>
<protein>
    <submittedName>
        <fullName evidence="1">Uncharacterized protein</fullName>
    </submittedName>
</protein>